<keyword evidence="1" id="KW-0812">Transmembrane</keyword>
<sequence>MEITSSRVNIRRRRRSISITITTVKSFTVSVIDSGLSSGVVAGIVVAVLLLVVAAVAVAVIYNHKKGRYTIPPGRSYISCEDEEGVLSGFKGIF</sequence>
<evidence type="ECO:0000313" key="2">
    <source>
        <dbReference type="EMBL" id="RXN03721.1"/>
    </source>
</evidence>
<gene>
    <name evidence="2" type="ORF">ROHU_035775</name>
</gene>
<name>A0A498L5R7_LABRO</name>
<proteinExistence type="predicted"/>
<reference evidence="2 3" key="1">
    <citation type="submission" date="2018-03" db="EMBL/GenBank/DDBJ databases">
        <title>Draft genome sequence of Rohu Carp (Labeo rohita).</title>
        <authorList>
            <person name="Das P."/>
            <person name="Kushwaha B."/>
            <person name="Joshi C.G."/>
            <person name="Kumar D."/>
            <person name="Nagpure N.S."/>
            <person name="Sahoo L."/>
            <person name="Das S.P."/>
            <person name="Bit A."/>
            <person name="Patnaik S."/>
            <person name="Meher P.K."/>
            <person name="Jayasankar P."/>
            <person name="Koringa P.G."/>
            <person name="Patel N.V."/>
            <person name="Hinsu A.T."/>
            <person name="Kumar R."/>
            <person name="Pandey M."/>
            <person name="Agarwal S."/>
            <person name="Srivastava S."/>
            <person name="Singh M."/>
            <person name="Iquebal M.A."/>
            <person name="Jaiswal S."/>
            <person name="Angadi U.B."/>
            <person name="Kumar N."/>
            <person name="Raza M."/>
            <person name="Shah T.M."/>
            <person name="Rai A."/>
            <person name="Jena J.K."/>
        </authorList>
    </citation>
    <scope>NUCLEOTIDE SEQUENCE [LARGE SCALE GENOMIC DNA]</scope>
    <source>
        <strain evidence="2">DASCIFA01</strain>
        <tissue evidence="2">Testis</tissue>
    </source>
</reference>
<dbReference type="AlphaFoldDB" id="A0A498L5R7"/>
<protein>
    <submittedName>
        <fullName evidence="2">Uncharacterized protein</fullName>
    </submittedName>
</protein>
<dbReference type="EMBL" id="QBIY01013471">
    <property type="protein sequence ID" value="RXN03721.1"/>
    <property type="molecule type" value="Genomic_DNA"/>
</dbReference>
<evidence type="ECO:0000313" key="3">
    <source>
        <dbReference type="Proteomes" id="UP000290572"/>
    </source>
</evidence>
<evidence type="ECO:0000256" key="1">
    <source>
        <dbReference type="SAM" id="Phobius"/>
    </source>
</evidence>
<comment type="caution">
    <text evidence="2">The sequence shown here is derived from an EMBL/GenBank/DDBJ whole genome shotgun (WGS) entry which is preliminary data.</text>
</comment>
<organism evidence="2 3">
    <name type="scientific">Labeo rohita</name>
    <name type="common">Indian major carp</name>
    <name type="synonym">Cyprinus rohita</name>
    <dbReference type="NCBI Taxonomy" id="84645"/>
    <lineage>
        <taxon>Eukaryota</taxon>
        <taxon>Metazoa</taxon>
        <taxon>Chordata</taxon>
        <taxon>Craniata</taxon>
        <taxon>Vertebrata</taxon>
        <taxon>Euteleostomi</taxon>
        <taxon>Actinopterygii</taxon>
        <taxon>Neopterygii</taxon>
        <taxon>Teleostei</taxon>
        <taxon>Ostariophysi</taxon>
        <taxon>Cypriniformes</taxon>
        <taxon>Cyprinidae</taxon>
        <taxon>Labeoninae</taxon>
        <taxon>Labeonini</taxon>
        <taxon>Labeo</taxon>
    </lineage>
</organism>
<keyword evidence="1" id="KW-1133">Transmembrane helix</keyword>
<dbReference type="Proteomes" id="UP000290572">
    <property type="component" value="Unassembled WGS sequence"/>
</dbReference>
<feature type="transmembrane region" description="Helical" evidence="1">
    <location>
        <begin position="40"/>
        <end position="62"/>
    </location>
</feature>
<keyword evidence="3" id="KW-1185">Reference proteome</keyword>
<keyword evidence="1" id="KW-0472">Membrane</keyword>
<accession>A0A498L5R7</accession>